<dbReference type="SUPFAM" id="SSF49785">
    <property type="entry name" value="Galactose-binding domain-like"/>
    <property type="match status" value="1"/>
</dbReference>
<dbReference type="InterPro" id="IPR008979">
    <property type="entry name" value="Galactose-bd-like_sf"/>
</dbReference>
<proteinExistence type="predicted"/>
<dbReference type="RefSeq" id="WP_179608138.1">
    <property type="nucleotide sequence ID" value="NZ_BAABEH010000001.1"/>
</dbReference>
<dbReference type="PANTHER" id="PTHR36848">
    <property type="entry name" value="DNA-BINDING PROTEIN (PUTATIVE SECRETED PROTEIN)-RELATED"/>
    <property type="match status" value="1"/>
</dbReference>
<name>A0A853CY05_9MICO</name>
<gene>
    <name evidence="1" type="ORF">HNR13_003709</name>
</gene>
<evidence type="ECO:0000313" key="1">
    <source>
        <dbReference type="EMBL" id="NYJ25422.1"/>
    </source>
</evidence>
<sequence length="882" mass="94720">MTIDRLRDVVTGAVPNAIMPLFWQKGGPVEVVREEMERIGDAGIGAVILEARPHPEFLGDGWWRDVDAVLEIARRRGMKVWFFDDDTFPTGHAGGAVEDAPARLRRRFLTERHTDAVGPARGASFIVDRRKFWGPEAAQDPGQLLRVVAYERAEDSGELIGDGVDLTGRIVDGVLHWDVPDGWWRVFFLSVSGDGGSEPHARHIDYLDAASTQLLIDSVYERIHARYADEFGSTIAGFFSDEPGLYNDPDTFDFGSQLGKPVPLSWNDEVAARLDARLGADAGLQLPLLWSPAGGREREVRYAYMDVVTALYSENFGRRLGDWCRAHGVEYIGHVIEDNGAHARLGPGAGHYFRAMAGQDLAGVDIIGGQVVPGFSRGPFGNLTGAADGEFFHFGLAKLASSAGHLDPLKRGRSLCETIGAYGWYAGLRLFTWLTDHLLVRGVTHVVPHAFSPAPFPDLDCPPHFYAHGNNPQYPYQAELSAYTNRLSHLLQGGTHVAPFAVLYHADAEWLGDAMPSERPLRLLMEAQLDADIVPADALPAAAVDGTRLTIGVEQYDALIVPGSAYLPAHVARELLRLDDAGAPVVFVGSVPEVSGAGVEATALKVRFRPVSQKRFVDSVSAMTDRAVRLDRAAPSLRVLRRDLGEADVLMLVNESVRDTVRTTATVPRAGEVVAVDGFTGRLTAVPSASDGRATRVGIDLAPGTAVVLVAGAPAAWDGLPVAPAVERGTAAPIEPAWSVAIATAGEAAFTPWRELSGLRPLSDPDLLPRFAGTARYTATFGAEPDGLPHALDLGAVFELAAVRLNGVDLGRRIAPPYVFEVPEGVLGTTNTLQIDVTNTLAKAQPDFFSAFAQQEPSGLLGPVTIAPLLPVGRDAAERGAA</sequence>
<dbReference type="PANTHER" id="PTHR36848:SF2">
    <property type="entry name" value="SECRETED PROTEIN"/>
    <property type="match status" value="1"/>
</dbReference>
<evidence type="ECO:0008006" key="3">
    <source>
        <dbReference type="Google" id="ProtNLM"/>
    </source>
</evidence>
<dbReference type="AlphaFoldDB" id="A0A853CY05"/>
<dbReference type="Proteomes" id="UP000578352">
    <property type="component" value="Unassembled WGS sequence"/>
</dbReference>
<organism evidence="1 2">
    <name type="scientific">Leifsonia shinshuensis</name>
    <dbReference type="NCBI Taxonomy" id="150026"/>
    <lineage>
        <taxon>Bacteria</taxon>
        <taxon>Bacillati</taxon>
        <taxon>Actinomycetota</taxon>
        <taxon>Actinomycetes</taxon>
        <taxon>Micrococcales</taxon>
        <taxon>Microbacteriaceae</taxon>
        <taxon>Leifsonia</taxon>
    </lineage>
</organism>
<accession>A0A853CY05</accession>
<evidence type="ECO:0000313" key="2">
    <source>
        <dbReference type="Proteomes" id="UP000578352"/>
    </source>
</evidence>
<reference evidence="1 2" key="1">
    <citation type="submission" date="2020-07" db="EMBL/GenBank/DDBJ databases">
        <title>Sequencing the genomes of 1000 actinobacteria strains.</title>
        <authorList>
            <person name="Klenk H.-P."/>
        </authorList>
    </citation>
    <scope>NUCLEOTIDE SEQUENCE [LARGE SCALE GENOMIC DNA]</scope>
    <source>
        <strain evidence="1 2">DSM 15165</strain>
    </source>
</reference>
<comment type="caution">
    <text evidence="1">The sequence shown here is derived from an EMBL/GenBank/DDBJ whole genome shotgun (WGS) entry which is preliminary data.</text>
</comment>
<protein>
    <recommendedName>
        <fullName evidence="3">Glycoside hydrolase</fullName>
    </recommendedName>
</protein>
<dbReference type="EMBL" id="JACCFL010000001">
    <property type="protein sequence ID" value="NYJ25422.1"/>
    <property type="molecule type" value="Genomic_DNA"/>
</dbReference>
<dbReference type="InterPro" id="IPR053161">
    <property type="entry name" value="Ulvan_degrading_GH"/>
</dbReference>